<evidence type="ECO:0000256" key="5">
    <source>
        <dbReference type="SAM" id="MobiDB-lite"/>
    </source>
</evidence>
<reference evidence="8" key="1">
    <citation type="journal article" date="2019" name="Int. J. Syst. Evol. Microbiol.">
        <title>The Global Catalogue of Microorganisms (GCM) 10K type strain sequencing project: providing services to taxonomists for standard genome sequencing and annotation.</title>
        <authorList>
            <consortium name="The Broad Institute Genomics Platform"/>
            <consortium name="The Broad Institute Genome Sequencing Center for Infectious Disease"/>
            <person name="Wu L."/>
            <person name="Ma J."/>
        </authorList>
    </citation>
    <scope>NUCLEOTIDE SEQUENCE [LARGE SCALE GENOMIC DNA]</scope>
    <source>
        <strain evidence="8">JCM 4855</strain>
    </source>
</reference>
<feature type="domain" description="HTH lysR-type" evidence="6">
    <location>
        <begin position="16"/>
        <end position="73"/>
    </location>
</feature>
<dbReference type="Pfam" id="PF03466">
    <property type="entry name" value="LysR_substrate"/>
    <property type="match status" value="1"/>
</dbReference>
<dbReference type="RefSeq" id="WP_229881661.1">
    <property type="nucleotide sequence ID" value="NZ_BMWA01000036.1"/>
</dbReference>
<evidence type="ECO:0000256" key="4">
    <source>
        <dbReference type="ARBA" id="ARBA00023163"/>
    </source>
</evidence>
<sequence length="337" mass="37205">MTQARTVLAGEMATDPSTQQLRLLLALADELHFGRAARRMFVSQPALSRTIRALEELWGVTLVDRSTRRAELTAAGRDLLPHARAVVGAADTLRDAVREVAQDGARRLRIGSYLSALPALRIMFEELRARHGAPEVDWRDVDNVEQVGTLLDGRLDAVVCYGPMPEDIRTLAIGSETRFVCLPDRHPLADRDEVSLAQLADLPVVGFSPHVHPRWREFWAADPRPDGRPVRYTAHEVTTLESSIAHVSLGHGIRFISESCRALMPRPGVRYVAVTDLPPCTALLAWPATRPSPPALVRLRRILRERVAAHEADNLPTLGGDGVPARRWWETGGTTGP</sequence>
<name>A0ABW2DZC3_9ACTN</name>
<dbReference type="Gene3D" id="3.40.190.10">
    <property type="entry name" value="Periplasmic binding protein-like II"/>
    <property type="match status" value="2"/>
</dbReference>
<evidence type="ECO:0000259" key="6">
    <source>
        <dbReference type="PROSITE" id="PS50931"/>
    </source>
</evidence>
<organism evidence="7 8">
    <name type="scientific">Streptomyces viridiviolaceus</name>
    <dbReference type="NCBI Taxonomy" id="68282"/>
    <lineage>
        <taxon>Bacteria</taxon>
        <taxon>Bacillati</taxon>
        <taxon>Actinomycetota</taxon>
        <taxon>Actinomycetes</taxon>
        <taxon>Kitasatosporales</taxon>
        <taxon>Streptomycetaceae</taxon>
        <taxon>Streptomyces</taxon>
    </lineage>
</organism>
<evidence type="ECO:0000256" key="3">
    <source>
        <dbReference type="ARBA" id="ARBA00023125"/>
    </source>
</evidence>
<comment type="similarity">
    <text evidence="1">Belongs to the LysR transcriptional regulatory family.</text>
</comment>
<protein>
    <submittedName>
        <fullName evidence="7">LysR family transcriptional regulator</fullName>
    </submittedName>
</protein>
<keyword evidence="8" id="KW-1185">Reference proteome</keyword>
<dbReference type="SUPFAM" id="SSF53850">
    <property type="entry name" value="Periplasmic binding protein-like II"/>
    <property type="match status" value="1"/>
</dbReference>
<dbReference type="SUPFAM" id="SSF46785">
    <property type="entry name" value="Winged helix' DNA-binding domain"/>
    <property type="match status" value="1"/>
</dbReference>
<dbReference type="Proteomes" id="UP001596409">
    <property type="component" value="Unassembled WGS sequence"/>
</dbReference>
<dbReference type="PANTHER" id="PTHR30346">
    <property type="entry name" value="TRANSCRIPTIONAL DUAL REGULATOR HCAR-RELATED"/>
    <property type="match status" value="1"/>
</dbReference>
<evidence type="ECO:0000256" key="2">
    <source>
        <dbReference type="ARBA" id="ARBA00023015"/>
    </source>
</evidence>
<comment type="caution">
    <text evidence="7">The sequence shown here is derived from an EMBL/GenBank/DDBJ whole genome shotgun (WGS) entry which is preliminary data.</text>
</comment>
<dbReference type="EMBL" id="JBHSYM010000016">
    <property type="protein sequence ID" value="MFC7011653.1"/>
    <property type="molecule type" value="Genomic_DNA"/>
</dbReference>
<dbReference type="PANTHER" id="PTHR30346:SF0">
    <property type="entry name" value="HCA OPERON TRANSCRIPTIONAL ACTIVATOR HCAR"/>
    <property type="match status" value="1"/>
</dbReference>
<dbReference type="PRINTS" id="PR00039">
    <property type="entry name" value="HTHLYSR"/>
</dbReference>
<evidence type="ECO:0000313" key="7">
    <source>
        <dbReference type="EMBL" id="MFC7011653.1"/>
    </source>
</evidence>
<dbReference type="Gene3D" id="1.10.10.10">
    <property type="entry name" value="Winged helix-like DNA-binding domain superfamily/Winged helix DNA-binding domain"/>
    <property type="match status" value="1"/>
</dbReference>
<dbReference type="InterPro" id="IPR000847">
    <property type="entry name" value="LysR_HTH_N"/>
</dbReference>
<dbReference type="Pfam" id="PF00126">
    <property type="entry name" value="HTH_1"/>
    <property type="match status" value="1"/>
</dbReference>
<dbReference type="CDD" id="cd08414">
    <property type="entry name" value="PBP2_LTTR_aromatics_like"/>
    <property type="match status" value="1"/>
</dbReference>
<keyword evidence="3" id="KW-0238">DNA-binding</keyword>
<feature type="region of interest" description="Disordered" evidence="5">
    <location>
        <begin position="315"/>
        <end position="337"/>
    </location>
</feature>
<evidence type="ECO:0000256" key="1">
    <source>
        <dbReference type="ARBA" id="ARBA00009437"/>
    </source>
</evidence>
<proteinExistence type="inferred from homology"/>
<evidence type="ECO:0000313" key="8">
    <source>
        <dbReference type="Proteomes" id="UP001596409"/>
    </source>
</evidence>
<gene>
    <name evidence="7" type="ORF">ACFQMH_08040</name>
</gene>
<keyword evidence="4" id="KW-0804">Transcription</keyword>
<keyword evidence="2" id="KW-0805">Transcription regulation</keyword>
<dbReference type="InterPro" id="IPR005119">
    <property type="entry name" value="LysR_subst-bd"/>
</dbReference>
<dbReference type="InterPro" id="IPR036388">
    <property type="entry name" value="WH-like_DNA-bd_sf"/>
</dbReference>
<accession>A0ABW2DZC3</accession>
<dbReference type="InterPro" id="IPR036390">
    <property type="entry name" value="WH_DNA-bd_sf"/>
</dbReference>
<dbReference type="PROSITE" id="PS50931">
    <property type="entry name" value="HTH_LYSR"/>
    <property type="match status" value="1"/>
</dbReference>